<evidence type="ECO:0000256" key="6">
    <source>
        <dbReference type="ARBA" id="ARBA00023242"/>
    </source>
</evidence>
<name>A0ABZ1D5U9_9TREE</name>
<dbReference type="PANTHER" id="PTHR16140">
    <property type="entry name" value="NON-STRUCTURAL MAINTENANCE OF CHROMOSOMES ELEMENT 4"/>
    <property type="match status" value="1"/>
</dbReference>
<feature type="coiled-coil region" evidence="8">
    <location>
        <begin position="43"/>
        <end position="70"/>
    </location>
</feature>
<protein>
    <recommendedName>
        <fullName evidence="7">Non-structural maintenance of chromosomes element 4</fullName>
    </recommendedName>
</protein>
<feature type="compositionally biased region" description="Polar residues" evidence="9">
    <location>
        <begin position="1"/>
        <end position="22"/>
    </location>
</feature>
<keyword evidence="8" id="KW-0175">Coiled coil</keyword>
<evidence type="ECO:0000256" key="5">
    <source>
        <dbReference type="ARBA" id="ARBA00023204"/>
    </source>
</evidence>
<keyword evidence="3 7" id="KW-0227">DNA damage</keyword>
<comment type="subunit">
    <text evidence="7">Component of the SMC5-SMC6 complex.</text>
</comment>
<accession>A0ABZ1D5U9</accession>
<evidence type="ECO:0000313" key="13">
    <source>
        <dbReference type="Proteomes" id="UP001329825"/>
    </source>
</evidence>
<comment type="similarity">
    <text evidence="2 7">Belongs to the NSE4 family.</text>
</comment>
<keyword evidence="6 7" id="KW-0539">Nucleus</keyword>
<dbReference type="InterPro" id="IPR029225">
    <property type="entry name" value="Nse4_Nse3-bd"/>
</dbReference>
<dbReference type="Pfam" id="PF15412">
    <property type="entry name" value="Nse4-Nse3_bdg"/>
    <property type="match status" value="1"/>
</dbReference>
<evidence type="ECO:0000256" key="9">
    <source>
        <dbReference type="SAM" id="MobiDB-lite"/>
    </source>
</evidence>
<feature type="compositionally biased region" description="Basic and acidic residues" evidence="9">
    <location>
        <begin position="214"/>
        <end position="231"/>
    </location>
</feature>
<organism evidence="12 13">
    <name type="scientific">Kwoniella shivajii</name>
    <dbReference type="NCBI Taxonomy" id="564305"/>
    <lineage>
        <taxon>Eukaryota</taxon>
        <taxon>Fungi</taxon>
        <taxon>Dikarya</taxon>
        <taxon>Basidiomycota</taxon>
        <taxon>Agaricomycotina</taxon>
        <taxon>Tremellomycetes</taxon>
        <taxon>Tremellales</taxon>
        <taxon>Cryptococcaceae</taxon>
        <taxon>Kwoniella</taxon>
    </lineage>
</organism>
<evidence type="ECO:0000256" key="1">
    <source>
        <dbReference type="ARBA" id="ARBA00004123"/>
    </source>
</evidence>
<keyword evidence="4 7" id="KW-0233">DNA recombination</keyword>
<evidence type="ECO:0000259" key="10">
    <source>
        <dbReference type="Pfam" id="PF08743"/>
    </source>
</evidence>
<feature type="domain" description="Non-structural maintenance of chromosome element 4 C-terminal" evidence="10">
    <location>
        <begin position="252"/>
        <end position="338"/>
    </location>
</feature>
<dbReference type="InterPro" id="IPR027786">
    <property type="entry name" value="Nse4/EID"/>
</dbReference>
<dbReference type="PANTHER" id="PTHR16140:SF0">
    <property type="entry name" value="NON-STRUCTURAL MAINTENANCE OF CHROMOSOMES ELEMENT 4"/>
    <property type="match status" value="1"/>
</dbReference>
<evidence type="ECO:0000256" key="3">
    <source>
        <dbReference type="ARBA" id="ARBA00022763"/>
    </source>
</evidence>
<sequence length="357" mass="40191">MSQAGPSRPRQSNHAQNGFTPTQKRKRITDVAEIFEKPSIEEQVRLGKEYRALQNEADDMRANMANSTADDIIIAMSKQEGLFVNVKDTGIGTLDANLMKTNTENAMAIAKKFKIDGVAFDIDEFLLKIKGQLGLDRAELADQDLSSDDELEESHEIRSARKGVLGDWSKIGWMAAKYYRRIPGVEFMYGPLSVIHTKRNVGPRQKRQPLAPEVRPEDVQTQEGEKKSKDDFTSNVRMVKRVLTKLDPSGEGINFFELVINPEDFGQSVENCFFVSFLLNQGLAGIDVNDDGEVIIRDTDAHDSELDEVIVKNQAVVELDLKTWEDAKRIFKITKSSIPNRDYSAIRTQMAGNAWYS</sequence>
<feature type="region of interest" description="Disordered" evidence="9">
    <location>
        <begin position="1"/>
        <end position="27"/>
    </location>
</feature>
<comment type="subcellular location">
    <subcellularLocation>
        <location evidence="1 7">Nucleus</location>
    </subcellularLocation>
</comment>
<evidence type="ECO:0000256" key="8">
    <source>
        <dbReference type="SAM" id="Coils"/>
    </source>
</evidence>
<evidence type="ECO:0000259" key="11">
    <source>
        <dbReference type="Pfam" id="PF15412"/>
    </source>
</evidence>
<keyword evidence="13" id="KW-1185">Reference proteome</keyword>
<evidence type="ECO:0000313" key="12">
    <source>
        <dbReference type="EMBL" id="WRT69414.1"/>
    </source>
</evidence>
<dbReference type="Pfam" id="PF08743">
    <property type="entry name" value="Nse4_C"/>
    <property type="match status" value="1"/>
</dbReference>
<proteinExistence type="inferred from homology"/>
<dbReference type="EMBL" id="CP141889">
    <property type="protein sequence ID" value="WRT69414.1"/>
    <property type="molecule type" value="Genomic_DNA"/>
</dbReference>
<evidence type="ECO:0000256" key="2">
    <source>
        <dbReference type="ARBA" id="ARBA00008997"/>
    </source>
</evidence>
<feature type="domain" description="Nse4/EID protein Nse3/MAGE-binding" evidence="11">
    <location>
        <begin position="95"/>
        <end position="149"/>
    </location>
</feature>
<dbReference type="InterPro" id="IPR014854">
    <property type="entry name" value="Nse4_C"/>
</dbReference>
<dbReference type="RefSeq" id="XP_062794153.1">
    <property type="nucleotide sequence ID" value="XM_062938102.1"/>
</dbReference>
<feature type="region of interest" description="Disordered" evidence="9">
    <location>
        <begin position="200"/>
        <end position="231"/>
    </location>
</feature>
<comment type="function">
    <text evidence="7">Component of the SMC5-SMC6 complex, that promotes sister chromatid alignment after DNA damage and facilitates double-stranded DNA breaks (DSBs) repair via homologous recombination between sister chromatids.</text>
</comment>
<keyword evidence="5 7" id="KW-0234">DNA repair</keyword>
<dbReference type="GeneID" id="87958530"/>
<evidence type="ECO:0000256" key="4">
    <source>
        <dbReference type="ARBA" id="ARBA00023172"/>
    </source>
</evidence>
<dbReference type="Proteomes" id="UP001329825">
    <property type="component" value="Chromosome 9"/>
</dbReference>
<gene>
    <name evidence="12" type="ORF">IL334_006400</name>
</gene>
<evidence type="ECO:0000256" key="7">
    <source>
        <dbReference type="RuleBase" id="RU365071"/>
    </source>
</evidence>
<reference evidence="12 13" key="1">
    <citation type="submission" date="2024-01" db="EMBL/GenBank/DDBJ databases">
        <title>Comparative genomics of Cryptococcus and Kwoniella reveals pathogenesis evolution and contrasting modes of karyotype evolution via chromosome fusion or intercentromeric recombination.</title>
        <authorList>
            <person name="Coelho M.A."/>
            <person name="David-Palma M."/>
            <person name="Shea T."/>
            <person name="Bowers K."/>
            <person name="McGinley-Smith S."/>
            <person name="Mohammad A.W."/>
            <person name="Gnirke A."/>
            <person name="Yurkov A.M."/>
            <person name="Nowrousian M."/>
            <person name="Sun S."/>
            <person name="Cuomo C.A."/>
            <person name="Heitman J."/>
        </authorList>
    </citation>
    <scope>NUCLEOTIDE SEQUENCE [LARGE SCALE GENOMIC DNA]</scope>
    <source>
        <strain evidence="12">CBS 11374</strain>
    </source>
</reference>